<accession>A0A8S5NKT6</accession>
<organism evidence="1">
    <name type="scientific">Siphoviridae sp. ctiJI15</name>
    <dbReference type="NCBI Taxonomy" id="2826431"/>
    <lineage>
        <taxon>Viruses</taxon>
        <taxon>Duplodnaviria</taxon>
        <taxon>Heunggongvirae</taxon>
        <taxon>Uroviricota</taxon>
        <taxon>Caudoviricetes</taxon>
    </lineage>
</organism>
<reference evidence="1" key="1">
    <citation type="journal article" date="2021" name="Proc. Natl. Acad. Sci. U.S.A.">
        <title>A Catalog of Tens of Thousands of Viruses from Human Metagenomes Reveals Hidden Associations with Chronic Diseases.</title>
        <authorList>
            <person name="Tisza M.J."/>
            <person name="Buck C.B."/>
        </authorList>
    </citation>
    <scope>NUCLEOTIDE SEQUENCE</scope>
    <source>
        <strain evidence="1">CtiJI15</strain>
    </source>
</reference>
<proteinExistence type="predicted"/>
<dbReference type="EMBL" id="BK015182">
    <property type="protein sequence ID" value="DAD94840.1"/>
    <property type="molecule type" value="Genomic_DNA"/>
</dbReference>
<sequence>MDPKTSTMTKLFHADTLEDLKSAVKRKQIAFVQSIPEFLKAPEGITYSALDIPDERQAEGRQKAENLEIEILFKEDQYDELKAVQTAKTNGYWAIQLPESTSENGKPLTWYFTGTCYIGMSEIAIDDMLKSKLTIYRSSEITESKGFPTE</sequence>
<evidence type="ECO:0000313" key="1">
    <source>
        <dbReference type="EMBL" id="DAD94840.1"/>
    </source>
</evidence>
<protein>
    <submittedName>
        <fullName evidence="1">Tail tube protein</fullName>
    </submittedName>
</protein>
<name>A0A8S5NKT6_9CAUD</name>